<organism evidence="11 12">
    <name type="scientific">Reinekea marinisedimentorum</name>
    <dbReference type="NCBI Taxonomy" id="230495"/>
    <lineage>
        <taxon>Bacteria</taxon>
        <taxon>Pseudomonadati</taxon>
        <taxon>Pseudomonadota</taxon>
        <taxon>Gammaproteobacteria</taxon>
        <taxon>Oceanospirillales</taxon>
        <taxon>Saccharospirillaceae</taxon>
        <taxon>Reinekea</taxon>
    </lineage>
</organism>
<feature type="transmembrane region" description="Helical" evidence="10">
    <location>
        <begin position="203"/>
        <end position="228"/>
    </location>
</feature>
<dbReference type="NCBIfam" id="TIGR00797">
    <property type="entry name" value="matE"/>
    <property type="match status" value="1"/>
</dbReference>
<feature type="transmembrane region" description="Helical" evidence="10">
    <location>
        <begin position="404"/>
        <end position="423"/>
    </location>
</feature>
<dbReference type="Proteomes" id="UP000295793">
    <property type="component" value="Unassembled WGS sequence"/>
</dbReference>
<evidence type="ECO:0000256" key="3">
    <source>
        <dbReference type="ARBA" id="ARBA00022449"/>
    </source>
</evidence>
<evidence type="ECO:0000256" key="10">
    <source>
        <dbReference type="SAM" id="Phobius"/>
    </source>
</evidence>
<accession>A0A4R3I697</accession>
<evidence type="ECO:0000256" key="9">
    <source>
        <dbReference type="ARBA" id="ARBA00031636"/>
    </source>
</evidence>
<feature type="transmembrane region" description="Helical" evidence="10">
    <location>
        <begin position="254"/>
        <end position="280"/>
    </location>
</feature>
<evidence type="ECO:0000313" key="12">
    <source>
        <dbReference type="Proteomes" id="UP000295793"/>
    </source>
</evidence>
<keyword evidence="7" id="KW-0406">Ion transport</keyword>
<feature type="transmembrane region" description="Helical" evidence="10">
    <location>
        <begin position="104"/>
        <end position="126"/>
    </location>
</feature>
<evidence type="ECO:0000256" key="4">
    <source>
        <dbReference type="ARBA" id="ARBA00022475"/>
    </source>
</evidence>
<gene>
    <name evidence="11" type="ORF">BCF53_108182</name>
</gene>
<dbReference type="PANTHER" id="PTHR43298">
    <property type="entry name" value="MULTIDRUG RESISTANCE PROTEIN NORM-RELATED"/>
    <property type="match status" value="1"/>
</dbReference>
<dbReference type="AlphaFoldDB" id="A0A4R3I697"/>
<keyword evidence="5 10" id="KW-0812">Transmembrane</keyword>
<keyword evidence="12" id="KW-1185">Reference proteome</keyword>
<dbReference type="RefSeq" id="WP_207902710.1">
    <property type="nucleotide sequence ID" value="NZ_SLZR01000008.1"/>
</dbReference>
<feature type="transmembrane region" description="Helical" evidence="10">
    <location>
        <begin position="146"/>
        <end position="163"/>
    </location>
</feature>
<comment type="subcellular location">
    <subcellularLocation>
        <location evidence="1">Cell inner membrane</location>
        <topology evidence="1">Multi-pass membrane protein</topology>
    </subcellularLocation>
</comment>
<dbReference type="GO" id="GO:0006811">
    <property type="term" value="P:monoatomic ion transport"/>
    <property type="evidence" value="ECO:0007669"/>
    <property type="project" value="UniProtKB-KW"/>
</dbReference>
<keyword evidence="3" id="KW-0050">Antiport</keyword>
<evidence type="ECO:0000256" key="1">
    <source>
        <dbReference type="ARBA" id="ARBA00004429"/>
    </source>
</evidence>
<dbReference type="InterPro" id="IPR048279">
    <property type="entry name" value="MdtK-like"/>
</dbReference>
<feature type="transmembrane region" description="Helical" evidence="10">
    <location>
        <begin position="292"/>
        <end position="313"/>
    </location>
</feature>
<dbReference type="PIRSF" id="PIRSF006603">
    <property type="entry name" value="DinF"/>
    <property type="match status" value="1"/>
</dbReference>
<dbReference type="Pfam" id="PF01554">
    <property type="entry name" value="MatE"/>
    <property type="match status" value="2"/>
</dbReference>
<dbReference type="EMBL" id="SLZR01000008">
    <property type="protein sequence ID" value="TCS40813.1"/>
    <property type="molecule type" value="Genomic_DNA"/>
</dbReference>
<evidence type="ECO:0000256" key="8">
    <source>
        <dbReference type="ARBA" id="ARBA00023136"/>
    </source>
</evidence>
<protein>
    <recommendedName>
        <fullName evidence="9">Multidrug-efflux transporter</fullName>
    </recommendedName>
</protein>
<dbReference type="PANTHER" id="PTHR43298:SF2">
    <property type="entry name" value="FMN_FAD EXPORTER YEEO-RELATED"/>
    <property type="match status" value="1"/>
</dbReference>
<feature type="transmembrane region" description="Helical" evidence="10">
    <location>
        <begin position="25"/>
        <end position="44"/>
    </location>
</feature>
<keyword evidence="6 10" id="KW-1133">Transmembrane helix</keyword>
<dbReference type="InterPro" id="IPR050222">
    <property type="entry name" value="MATE_MdtK"/>
</dbReference>
<sequence>MQIDETHQPLSTADEPLLRRIKKEWATLAVLGAPILVGQLAQMANGVIDTLMAGRAGADDLTGVAIGNSLWIPLFLFTIGMLNATQPIISQHKGAGQPDKILPVTWNAFYIAMIASVIAICLLVNVSPVLSLLNMEANPARITTGYLNAFVWGLPAILTLVTLRGLTDGLGQTKIFMYFSIMTACINAPLNYILIFGKLGMPALGGIGCGWATAISNWICLICLFIYLNRAKAFKQLHIWQHRMLPNKKSIREIVRLGVPIGFTIFVESTMFAFVALLLTPFGAETVAGHQIALNVVSVLFMVPLSLGFALTLRISFLQGAKQPNTARLCARSSVVLVLVISSVYALLLYIFSENIASLYSKEAGVIDMATHLLAFGAAFQLADGIQIACISALRGYRDTRVPMFIMVCSFWGVGMPLGYILAYKDWIVPSMGASGFWIGLIAGLTHAAFWLLLRLLKKEHPLPGPSNGHQAA</sequence>
<feature type="transmembrane region" description="Helical" evidence="10">
    <location>
        <begin position="64"/>
        <end position="84"/>
    </location>
</feature>
<keyword evidence="4" id="KW-1003">Cell membrane</keyword>
<evidence type="ECO:0000313" key="11">
    <source>
        <dbReference type="EMBL" id="TCS40813.1"/>
    </source>
</evidence>
<dbReference type="CDD" id="cd13131">
    <property type="entry name" value="MATE_NorM_like"/>
    <property type="match status" value="1"/>
</dbReference>
<evidence type="ECO:0000256" key="2">
    <source>
        <dbReference type="ARBA" id="ARBA00022448"/>
    </source>
</evidence>
<evidence type="ECO:0000256" key="6">
    <source>
        <dbReference type="ARBA" id="ARBA00022989"/>
    </source>
</evidence>
<evidence type="ECO:0000256" key="7">
    <source>
        <dbReference type="ARBA" id="ARBA00023065"/>
    </source>
</evidence>
<dbReference type="GO" id="GO:0015297">
    <property type="term" value="F:antiporter activity"/>
    <property type="evidence" value="ECO:0007669"/>
    <property type="project" value="UniProtKB-KW"/>
</dbReference>
<feature type="transmembrane region" description="Helical" evidence="10">
    <location>
        <begin position="334"/>
        <end position="353"/>
    </location>
</feature>
<dbReference type="InterPro" id="IPR002528">
    <property type="entry name" value="MATE_fam"/>
</dbReference>
<feature type="transmembrane region" description="Helical" evidence="10">
    <location>
        <begin position="435"/>
        <end position="454"/>
    </location>
</feature>
<feature type="transmembrane region" description="Helical" evidence="10">
    <location>
        <begin position="373"/>
        <end position="397"/>
    </location>
</feature>
<evidence type="ECO:0000256" key="5">
    <source>
        <dbReference type="ARBA" id="ARBA00022692"/>
    </source>
</evidence>
<name>A0A4R3I697_9GAMM</name>
<proteinExistence type="predicted"/>
<comment type="caution">
    <text evidence="11">The sequence shown here is derived from an EMBL/GenBank/DDBJ whole genome shotgun (WGS) entry which is preliminary data.</text>
</comment>
<dbReference type="GO" id="GO:0005886">
    <property type="term" value="C:plasma membrane"/>
    <property type="evidence" value="ECO:0007669"/>
    <property type="project" value="UniProtKB-SubCell"/>
</dbReference>
<keyword evidence="2" id="KW-0813">Transport</keyword>
<keyword evidence="8 10" id="KW-0472">Membrane</keyword>
<reference evidence="11 12" key="1">
    <citation type="submission" date="2019-03" db="EMBL/GenBank/DDBJ databases">
        <title>Genomic Encyclopedia of Archaeal and Bacterial Type Strains, Phase II (KMG-II): from individual species to whole genera.</title>
        <authorList>
            <person name="Goeker M."/>
        </authorList>
    </citation>
    <scope>NUCLEOTIDE SEQUENCE [LARGE SCALE GENOMIC DNA]</scope>
    <source>
        <strain evidence="11 12">DSM 15388</strain>
    </source>
</reference>
<feature type="transmembrane region" description="Helical" evidence="10">
    <location>
        <begin position="175"/>
        <end position="197"/>
    </location>
</feature>
<dbReference type="GO" id="GO:0042910">
    <property type="term" value="F:xenobiotic transmembrane transporter activity"/>
    <property type="evidence" value="ECO:0007669"/>
    <property type="project" value="InterPro"/>
</dbReference>